<evidence type="ECO:0000313" key="3">
    <source>
        <dbReference type="Proteomes" id="UP000324222"/>
    </source>
</evidence>
<accession>A0A5B7CDZ9</accession>
<evidence type="ECO:0000313" key="2">
    <source>
        <dbReference type="EMBL" id="MPC07535.1"/>
    </source>
</evidence>
<keyword evidence="3" id="KW-1185">Reference proteome</keyword>
<comment type="caution">
    <text evidence="2">The sequence shown here is derived from an EMBL/GenBank/DDBJ whole genome shotgun (WGS) entry which is preliminary data.</text>
</comment>
<proteinExistence type="predicted"/>
<dbReference type="Proteomes" id="UP000324222">
    <property type="component" value="Unassembled WGS sequence"/>
</dbReference>
<name>A0A5B7CDZ9_PORTR</name>
<feature type="compositionally biased region" description="Basic and acidic residues" evidence="1">
    <location>
        <begin position="26"/>
        <end position="38"/>
    </location>
</feature>
<reference evidence="2 3" key="1">
    <citation type="submission" date="2019-05" db="EMBL/GenBank/DDBJ databases">
        <title>Another draft genome of Portunus trituberculatus and its Hox gene families provides insights of decapod evolution.</title>
        <authorList>
            <person name="Jeong J.-H."/>
            <person name="Song I."/>
            <person name="Kim S."/>
            <person name="Choi T."/>
            <person name="Kim D."/>
            <person name="Ryu S."/>
            <person name="Kim W."/>
        </authorList>
    </citation>
    <scope>NUCLEOTIDE SEQUENCE [LARGE SCALE GENOMIC DNA]</scope>
    <source>
        <tissue evidence="2">Muscle</tissue>
    </source>
</reference>
<evidence type="ECO:0000256" key="1">
    <source>
        <dbReference type="SAM" id="MobiDB-lite"/>
    </source>
</evidence>
<feature type="compositionally biased region" description="Low complexity" evidence="1">
    <location>
        <begin position="1"/>
        <end position="18"/>
    </location>
</feature>
<protein>
    <submittedName>
        <fullName evidence="2">Uncharacterized protein</fullName>
    </submittedName>
</protein>
<organism evidence="2 3">
    <name type="scientific">Portunus trituberculatus</name>
    <name type="common">Swimming crab</name>
    <name type="synonym">Neptunus trituberculatus</name>
    <dbReference type="NCBI Taxonomy" id="210409"/>
    <lineage>
        <taxon>Eukaryota</taxon>
        <taxon>Metazoa</taxon>
        <taxon>Ecdysozoa</taxon>
        <taxon>Arthropoda</taxon>
        <taxon>Crustacea</taxon>
        <taxon>Multicrustacea</taxon>
        <taxon>Malacostraca</taxon>
        <taxon>Eumalacostraca</taxon>
        <taxon>Eucarida</taxon>
        <taxon>Decapoda</taxon>
        <taxon>Pleocyemata</taxon>
        <taxon>Brachyura</taxon>
        <taxon>Eubrachyura</taxon>
        <taxon>Portunoidea</taxon>
        <taxon>Portunidae</taxon>
        <taxon>Portuninae</taxon>
        <taxon>Portunus</taxon>
    </lineage>
</organism>
<dbReference type="AlphaFoldDB" id="A0A5B7CDZ9"/>
<dbReference type="EMBL" id="VSRR010000003">
    <property type="protein sequence ID" value="MPC07535.1"/>
    <property type="molecule type" value="Genomic_DNA"/>
</dbReference>
<sequence length="78" mass="8214">MKSQDAGSATGLLTAAASMGRPLKGHLLEKEGRKEKIKTSCSHNPQSRRGLQSSPAVATTASPCAGSEERRCLFTSKL</sequence>
<feature type="compositionally biased region" description="Polar residues" evidence="1">
    <location>
        <begin position="39"/>
        <end position="62"/>
    </location>
</feature>
<feature type="region of interest" description="Disordered" evidence="1">
    <location>
        <begin position="1"/>
        <end position="66"/>
    </location>
</feature>
<gene>
    <name evidence="2" type="ORF">E2C01_000097</name>
</gene>